<protein>
    <submittedName>
        <fullName evidence="2">Uncharacterized protein</fullName>
    </submittedName>
</protein>
<reference evidence="2" key="1">
    <citation type="submission" date="2016-02" db="EMBL/GenBank/DDBJ databases">
        <title>Draft Genome Sequence of Sporotomaculum syntrophicum Strain FB, a Syntrophic Benzoate Degrader.</title>
        <authorList>
            <person name="Nobu M.K."/>
            <person name="Narihiro T."/>
            <person name="Qiu Y.-L."/>
            <person name="Ohashi A."/>
            <person name="Liu W.-T."/>
            <person name="Yuji S."/>
        </authorList>
    </citation>
    <scope>NUCLEOTIDE SEQUENCE</scope>
    <source>
        <strain evidence="2">FB</strain>
    </source>
</reference>
<dbReference type="EMBL" id="LSRS01000005">
    <property type="protein sequence ID" value="KAF1084735.1"/>
    <property type="molecule type" value="Genomic_DNA"/>
</dbReference>
<accession>A0A9D2WNM2</accession>
<name>A0A9D2WNM2_9FIRM</name>
<keyword evidence="1" id="KW-0472">Membrane</keyword>
<evidence type="ECO:0000313" key="3">
    <source>
        <dbReference type="Proteomes" id="UP000798488"/>
    </source>
</evidence>
<organism evidence="2 3">
    <name type="scientific">Sporotomaculum syntrophicum</name>
    <dbReference type="NCBI Taxonomy" id="182264"/>
    <lineage>
        <taxon>Bacteria</taxon>
        <taxon>Bacillati</taxon>
        <taxon>Bacillota</taxon>
        <taxon>Clostridia</taxon>
        <taxon>Eubacteriales</taxon>
        <taxon>Desulfallaceae</taxon>
        <taxon>Sporotomaculum</taxon>
    </lineage>
</organism>
<dbReference type="Proteomes" id="UP000798488">
    <property type="component" value="Unassembled WGS sequence"/>
</dbReference>
<dbReference type="AlphaFoldDB" id="A0A9D2WNM2"/>
<comment type="caution">
    <text evidence="2">The sequence shown here is derived from an EMBL/GenBank/DDBJ whole genome shotgun (WGS) entry which is preliminary data.</text>
</comment>
<gene>
    <name evidence="2" type="ORF">SPSYN_02521</name>
</gene>
<sequence>MVGGWMSGGTMILVLLYVAGSLLLFGLGIYFLLTAVNFMKEKAQNEREIIEKLEQLIRLTAKTNAPSRDEHEIP</sequence>
<keyword evidence="3" id="KW-1185">Reference proteome</keyword>
<keyword evidence="1" id="KW-0812">Transmembrane</keyword>
<evidence type="ECO:0000256" key="1">
    <source>
        <dbReference type="SAM" id="Phobius"/>
    </source>
</evidence>
<proteinExistence type="predicted"/>
<evidence type="ECO:0000313" key="2">
    <source>
        <dbReference type="EMBL" id="KAF1084735.1"/>
    </source>
</evidence>
<dbReference type="RefSeq" id="WP_202623822.1">
    <property type="nucleotide sequence ID" value="NZ_LSRS01000005.1"/>
</dbReference>
<feature type="transmembrane region" description="Helical" evidence="1">
    <location>
        <begin position="12"/>
        <end position="33"/>
    </location>
</feature>
<keyword evidence="1" id="KW-1133">Transmembrane helix</keyword>